<accession>A0A1F5GVT7</accession>
<comment type="caution">
    <text evidence="2">The sequence shown here is derived from an EMBL/GenBank/DDBJ whole genome shotgun (WGS) entry which is preliminary data.</text>
</comment>
<organism evidence="2 3">
    <name type="scientific">Candidatus Curtissbacteria bacterium RIFCSPHIGHO2_12_FULL_38_9b</name>
    <dbReference type="NCBI Taxonomy" id="1797720"/>
    <lineage>
        <taxon>Bacteria</taxon>
        <taxon>Candidatus Curtissiibacteriota</taxon>
    </lineage>
</organism>
<dbReference type="SUPFAM" id="SSF52200">
    <property type="entry name" value="Toll/Interleukin receptor TIR domain"/>
    <property type="match status" value="1"/>
</dbReference>
<protein>
    <recommendedName>
        <fullName evidence="1">TIR domain-containing protein</fullName>
    </recommendedName>
</protein>
<dbReference type="InterPro" id="IPR035897">
    <property type="entry name" value="Toll_tir_struct_dom_sf"/>
</dbReference>
<dbReference type="InterPro" id="IPR000157">
    <property type="entry name" value="TIR_dom"/>
</dbReference>
<dbReference type="Proteomes" id="UP000176666">
    <property type="component" value="Unassembled WGS sequence"/>
</dbReference>
<dbReference type="Gene3D" id="3.40.50.10140">
    <property type="entry name" value="Toll/interleukin-1 receptor homology (TIR) domain"/>
    <property type="match status" value="1"/>
</dbReference>
<dbReference type="EMBL" id="MFBJ01000037">
    <property type="protein sequence ID" value="OGD96003.1"/>
    <property type="molecule type" value="Genomic_DNA"/>
</dbReference>
<feature type="domain" description="TIR" evidence="1">
    <location>
        <begin position="86"/>
        <end position="210"/>
    </location>
</feature>
<dbReference type="GO" id="GO:0007165">
    <property type="term" value="P:signal transduction"/>
    <property type="evidence" value="ECO:0007669"/>
    <property type="project" value="InterPro"/>
</dbReference>
<dbReference type="Pfam" id="PF13676">
    <property type="entry name" value="TIR_2"/>
    <property type="match status" value="1"/>
</dbReference>
<name>A0A1F5GVT7_9BACT</name>
<evidence type="ECO:0000313" key="3">
    <source>
        <dbReference type="Proteomes" id="UP000176666"/>
    </source>
</evidence>
<evidence type="ECO:0000313" key="2">
    <source>
        <dbReference type="EMBL" id="OGD96003.1"/>
    </source>
</evidence>
<reference evidence="2 3" key="1">
    <citation type="journal article" date="2016" name="Nat. Commun.">
        <title>Thousands of microbial genomes shed light on interconnected biogeochemical processes in an aquifer system.</title>
        <authorList>
            <person name="Anantharaman K."/>
            <person name="Brown C.T."/>
            <person name="Hug L.A."/>
            <person name="Sharon I."/>
            <person name="Castelle C.J."/>
            <person name="Probst A.J."/>
            <person name="Thomas B.C."/>
            <person name="Singh A."/>
            <person name="Wilkins M.J."/>
            <person name="Karaoz U."/>
            <person name="Brodie E.L."/>
            <person name="Williams K.H."/>
            <person name="Hubbard S.S."/>
            <person name="Banfield J.F."/>
        </authorList>
    </citation>
    <scope>NUCLEOTIDE SEQUENCE [LARGE SCALE GENOMIC DNA]</scope>
</reference>
<sequence length="217" mass="24921">MKLKERRNFQVINSIRESLLDSEKDIEVLFSPMEFFSDIGKKFSEQELSYAVRYLTGKGYFDKKGAVVSLTSKAYDDWLFPNGSDDRKKIFISHASEDKNLAGKIKEELEKIGFNVFVAHDDIPATEMWRDKIISELKVSSIFVALRTKLYSQKQYTEQECGFALALNKRILSLCIDIKSSEMGFCSDFQGKQFETKGKDDVTKQIIDYLKAQLVVS</sequence>
<proteinExistence type="predicted"/>
<gene>
    <name evidence="2" type="ORF">A3F02_00915</name>
</gene>
<dbReference type="PROSITE" id="PS50104">
    <property type="entry name" value="TIR"/>
    <property type="match status" value="1"/>
</dbReference>
<evidence type="ECO:0000259" key="1">
    <source>
        <dbReference type="PROSITE" id="PS50104"/>
    </source>
</evidence>
<dbReference type="AlphaFoldDB" id="A0A1F5GVT7"/>